<gene>
    <name evidence="8" type="primary">RPLP2</name>
    <name evidence="8" type="ORF">Ciccas_000786</name>
</gene>
<dbReference type="InterPro" id="IPR027534">
    <property type="entry name" value="Ribosomal_P1/P2"/>
</dbReference>
<comment type="function">
    <text evidence="1">Plays an important role in the elongation step of protein synthesis.</text>
</comment>
<dbReference type="GO" id="GO:0022626">
    <property type="term" value="C:cytosolic ribosome"/>
    <property type="evidence" value="ECO:0007669"/>
    <property type="project" value="UniProtKB-ARBA"/>
</dbReference>
<evidence type="ECO:0000313" key="8">
    <source>
        <dbReference type="EMBL" id="KAL3320522.1"/>
    </source>
</evidence>
<dbReference type="PANTHER" id="PTHR21141:SF5">
    <property type="entry name" value="LARGE RIBOSOMAL SUBUNIT PROTEIN P2"/>
    <property type="match status" value="1"/>
</dbReference>
<evidence type="ECO:0000256" key="7">
    <source>
        <dbReference type="SAM" id="MobiDB-lite"/>
    </source>
</evidence>
<dbReference type="Proteomes" id="UP001626550">
    <property type="component" value="Unassembled WGS sequence"/>
</dbReference>
<evidence type="ECO:0000256" key="1">
    <source>
        <dbReference type="ARBA" id="ARBA00003362"/>
    </source>
</evidence>
<keyword evidence="3 8" id="KW-0689">Ribosomal protein</keyword>
<dbReference type="AlphaFoldDB" id="A0ABD2QLX3"/>
<reference evidence="8 9" key="1">
    <citation type="submission" date="2024-11" db="EMBL/GenBank/DDBJ databases">
        <title>Adaptive evolution of stress response genes in parasites aligns with host niche diversity.</title>
        <authorList>
            <person name="Hahn C."/>
            <person name="Resl P."/>
        </authorList>
    </citation>
    <scope>NUCLEOTIDE SEQUENCE [LARGE SCALE GENOMIC DNA]</scope>
    <source>
        <strain evidence="8">EGGRZ-B1_66</strain>
        <tissue evidence="8">Body</tissue>
    </source>
</reference>
<keyword evidence="9" id="KW-1185">Reference proteome</keyword>
<dbReference type="HAMAP" id="MF_01478">
    <property type="entry name" value="Ribosomal_L12_arch"/>
    <property type="match status" value="1"/>
</dbReference>
<dbReference type="CDD" id="cd05833">
    <property type="entry name" value="Ribosomal_P2"/>
    <property type="match status" value="1"/>
</dbReference>
<dbReference type="EMBL" id="JBJKFK010000046">
    <property type="protein sequence ID" value="KAL3320522.1"/>
    <property type="molecule type" value="Genomic_DNA"/>
</dbReference>
<dbReference type="Pfam" id="PF00428">
    <property type="entry name" value="Ribosomal_60s"/>
    <property type="match status" value="1"/>
</dbReference>
<keyword evidence="4" id="KW-0687">Ribonucleoprotein</keyword>
<sequence>MRYIAAYLLAQMGGKDKPTEADLKAIITSVGIDCEADKLKKIVTELGSKSVDQLITEGEKDLASVPSGGGGHAAPAAAGGAASAAADAGKKDEKKKPEPESESDEDIGMGLFG</sequence>
<evidence type="ECO:0000256" key="4">
    <source>
        <dbReference type="ARBA" id="ARBA00023274"/>
    </source>
</evidence>
<organism evidence="8 9">
    <name type="scientific">Cichlidogyrus casuarinus</name>
    <dbReference type="NCBI Taxonomy" id="1844966"/>
    <lineage>
        <taxon>Eukaryota</taxon>
        <taxon>Metazoa</taxon>
        <taxon>Spiralia</taxon>
        <taxon>Lophotrochozoa</taxon>
        <taxon>Platyhelminthes</taxon>
        <taxon>Monogenea</taxon>
        <taxon>Monopisthocotylea</taxon>
        <taxon>Dactylogyridea</taxon>
        <taxon>Ancyrocephalidae</taxon>
        <taxon>Cichlidogyrus</taxon>
    </lineage>
</organism>
<evidence type="ECO:0000313" key="9">
    <source>
        <dbReference type="Proteomes" id="UP001626550"/>
    </source>
</evidence>
<feature type="compositionally biased region" description="Low complexity" evidence="7">
    <location>
        <begin position="73"/>
        <end position="87"/>
    </location>
</feature>
<evidence type="ECO:0000256" key="3">
    <source>
        <dbReference type="ARBA" id="ARBA00022980"/>
    </source>
</evidence>
<evidence type="ECO:0000256" key="2">
    <source>
        <dbReference type="ARBA" id="ARBA00005436"/>
    </source>
</evidence>
<dbReference type="Gene3D" id="1.10.10.1410">
    <property type="match status" value="1"/>
</dbReference>
<evidence type="ECO:0000256" key="6">
    <source>
        <dbReference type="ARBA" id="ARBA00035443"/>
    </source>
</evidence>
<proteinExistence type="inferred from homology"/>
<dbReference type="FunFam" id="1.10.10.1410:FF:000002">
    <property type="entry name" value="60S acidic ribosomal protein P2"/>
    <property type="match status" value="1"/>
</dbReference>
<feature type="compositionally biased region" description="Basic and acidic residues" evidence="7">
    <location>
        <begin position="88"/>
        <end position="99"/>
    </location>
</feature>
<protein>
    <recommendedName>
        <fullName evidence="5">Large ribosomal subunit protein P2</fullName>
    </recommendedName>
    <alternativeName>
        <fullName evidence="6">60S acidic ribosomal protein P2</fullName>
    </alternativeName>
</protein>
<dbReference type="PANTHER" id="PTHR21141">
    <property type="entry name" value="60S ACIDIC RIBOSOMAL PROTEIN FAMILY MEMBER"/>
    <property type="match status" value="1"/>
</dbReference>
<dbReference type="GO" id="GO:1990904">
    <property type="term" value="C:ribonucleoprotein complex"/>
    <property type="evidence" value="ECO:0007669"/>
    <property type="project" value="UniProtKB-KW"/>
</dbReference>
<feature type="region of interest" description="Disordered" evidence="7">
    <location>
        <begin position="61"/>
        <end position="113"/>
    </location>
</feature>
<dbReference type="InterPro" id="IPR038716">
    <property type="entry name" value="P1/P2_N_sf"/>
</dbReference>
<evidence type="ECO:0000256" key="5">
    <source>
        <dbReference type="ARBA" id="ARBA00035301"/>
    </source>
</evidence>
<name>A0ABD2QLX3_9PLAT</name>
<comment type="caution">
    <text evidence="8">The sequence shown here is derived from an EMBL/GenBank/DDBJ whole genome shotgun (WGS) entry which is preliminary data.</text>
</comment>
<accession>A0ABD2QLX3</accession>
<comment type="similarity">
    <text evidence="2">Belongs to the eukaryotic ribosomal protein P1/P2 family.</text>
</comment>
<dbReference type="InterPro" id="IPR044076">
    <property type="entry name" value="Ribosomal_P2"/>
</dbReference>